<dbReference type="Proteomes" id="UP001153709">
    <property type="component" value="Chromosome 7"/>
</dbReference>
<name>A0A9N9TC99_DIABA</name>
<dbReference type="OrthoDB" id="6783942at2759"/>
<evidence type="ECO:0000313" key="2">
    <source>
        <dbReference type="Proteomes" id="UP001153709"/>
    </source>
</evidence>
<evidence type="ECO:0000313" key="1">
    <source>
        <dbReference type="EMBL" id="CAG9838597.1"/>
    </source>
</evidence>
<protein>
    <submittedName>
        <fullName evidence="1">Uncharacterized protein</fullName>
    </submittedName>
</protein>
<sequence length="77" mass="8251">MTITIEDIPVDRTMVLVGMLVNGIMEIAEVEGMIITPETASVREDCVEEFIDKGADCGAVVSVSVGEDCTEEISKES</sequence>
<gene>
    <name evidence="1" type="ORF">DIABBA_LOCUS11457</name>
</gene>
<proteinExistence type="predicted"/>
<keyword evidence="2" id="KW-1185">Reference proteome</keyword>
<accession>A0A9N9TC99</accession>
<organism evidence="1 2">
    <name type="scientific">Diabrotica balteata</name>
    <name type="common">Banded cucumber beetle</name>
    <dbReference type="NCBI Taxonomy" id="107213"/>
    <lineage>
        <taxon>Eukaryota</taxon>
        <taxon>Metazoa</taxon>
        <taxon>Ecdysozoa</taxon>
        <taxon>Arthropoda</taxon>
        <taxon>Hexapoda</taxon>
        <taxon>Insecta</taxon>
        <taxon>Pterygota</taxon>
        <taxon>Neoptera</taxon>
        <taxon>Endopterygota</taxon>
        <taxon>Coleoptera</taxon>
        <taxon>Polyphaga</taxon>
        <taxon>Cucujiformia</taxon>
        <taxon>Chrysomeloidea</taxon>
        <taxon>Chrysomelidae</taxon>
        <taxon>Galerucinae</taxon>
        <taxon>Diabroticina</taxon>
        <taxon>Diabroticites</taxon>
        <taxon>Diabrotica</taxon>
    </lineage>
</organism>
<reference evidence="1" key="1">
    <citation type="submission" date="2022-01" db="EMBL/GenBank/DDBJ databases">
        <authorList>
            <person name="King R."/>
        </authorList>
    </citation>
    <scope>NUCLEOTIDE SEQUENCE</scope>
</reference>
<dbReference type="EMBL" id="OU898282">
    <property type="protein sequence ID" value="CAG9838597.1"/>
    <property type="molecule type" value="Genomic_DNA"/>
</dbReference>
<dbReference type="AlphaFoldDB" id="A0A9N9TC99"/>